<protein>
    <recommendedName>
        <fullName evidence="9">SNF2 N-terminal domain-containing protein</fullName>
    </recommendedName>
</protein>
<dbReference type="GO" id="GO:0003677">
    <property type="term" value="F:DNA binding"/>
    <property type="evidence" value="ECO:0007669"/>
    <property type="project" value="UniProtKB-KW"/>
</dbReference>
<gene>
    <name evidence="10" type="ORF">WUBG_02795</name>
</gene>
<dbReference type="Pfam" id="PF00176">
    <property type="entry name" value="SNF2-rel_dom"/>
    <property type="match status" value="1"/>
</dbReference>
<dbReference type="EMBL" id="ADBV01000789">
    <property type="protein sequence ID" value="EJW86297.1"/>
    <property type="molecule type" value="Genomic_DNA"/>
</dbReference>
<evidence type="ECO:0000256" key="2">
    <source>
        <dbReference type="ARBA" id="ARBA00007025"/>
    </source>
</evidence>
<organism evidence="10 11">
    <name type="scientific">Wuchereria bancrofti</name>
    <dbReference type="NCBI Taxonomy" id="6293"/>
    <lineage>
        <taxon>Eukaryota</taxon>
        <taxon>Metazoa</taxon>
        <taxon>Ecdysozoa</taxon>
        <taxon>Nematoda</taxon>
        <taxon>Chromadorea</taxon>
        <taxon>Rhabditida</taxon>
        <taxon>Spirurina</taxon>
        <taxon>Spiruromorpha</taxon>
        <taxon>Filarioidea</taxon>
        <taxon>Onchocercidae</taxon>
        <taxon>Wuchereria</taxon>
    </lineage>
</organism>
<comment type="caution">
    <text evidence="10">The sequence shown here is derived from an EMBL/GenBank/DDBJ whole genome shotgun (WGS) entry which is preliminary data.</text>
</comment>
<feature type="coiled-coil region" evidence="8">
    <location>
        <begin position="57"/>
        <end position="84"/>
    </location>
</feature>
<comment type="subcellular location">
    <subcellularLocation>
        <location evidence="1">Nucleus</location>
    </subcellularLocation>
</comment>
<comment type="similarity">
    <text evidence="2">Belongs to the SNF2/RAD54 helicase family.</text>
</comment>
<evidence type="ECO:0000256" key="5">
    <source>
        <dbReference type="ARBA" id="ARBA00022840"/>
    </source>
</evidence>
<proteinExistence type="inferred from homology"/>
<dbReference type="Proteomes" id="UP000004810">
    <property type="component" value="Unassembled WGS sequence"/>
</dbReference>
<name>J9F9Q1_WUCBA</name>
<dbReference type="InterPro" id="IPR027417">
    <property type="entry name" value="P-loop_NTPase"/>
</dbReference>
<keyword evidence="8" id="KW-0175">Coiled coil</keyword>
<evidence type="ECO:0000256" key="6">
    <source>
        <dbReference type="ARBA" id="ARBA00023125"/>
    </source>
</evidence>
<evidence type="ECO:0000259" key="9">
    <source>
        <dbReference type="Pfam" id="PF00176"/>
    </source>
</evidence>
<evidence type="ECO:0000313" key="11">
    <source>
        <dbReference type="Proteomes" id="UP000004810"/>
    </source>
</evidence>
<keyword evidence="4" id="KW-0347">Helicase</keyword>
<evidence type="ECO:0000256" key="1">
    <source>
        <dbReference type="ARBA" id="ARBA00004123"/>
    </source>
</evidence>
<dbReference type="AlphaFoldDB" id="J9F9Q1"/>
<dbReference type="GO" id="GO:0016887">
    <property type="term" value="F:ATP hydrolysis activity"/>
    <property type="evidence" value="ECO:0007669"/>
    <property type="project" value="InterPro"/>
</dbReference>
<accession>J9F9Q1</accession>
<dbReference type="SUPFAM" id="SSF52540">
    <property type="entry name" value="P-loop containing nucleoside triphosphate hydrolases"/>
    <property type="match status" value="1"/>
</dbReference>
<dbReference type="PANTHER" id="PTHR45797">
    <property type="entry name" value="RAD54-LIKE"/>
    <property type="match status" value="1"/>
</dbReference>
<keyword evidence="4" id="KW-0378">Hydrolase</keyword>
<dbReference type="InterPro" id="IPR044574">
    <property type="entry name" value="ARIP4-like"/>
</dbReference>
<dbReference type="GO" id="GO:0005634">
    <property type="term" value="C:nucleus"/>
    <property type="evidence" value="ECO:0007669"/>
    <property type="project" value="UniProtKB-SubCell"/>
</dbReference>
<dbReference type="InterPro" id="IPR000330">
    <property type="entry name" value="SNF2_N"/>
</dbReference>
<keyword evidence="5" id="KW-0067">ATP-binding</keyword>
<evidence type="ECO:0000256" key="8">
    <source>
        <dbReference type="SAM" id="Coils"/>
    </source>
</evidence>
<keyword evidence="3" id="KW-0547">Nucleotide-binding</keyword>
<dbReference type="GO" id="GO:0004386">
    <property type="term" value="F:helicase activity"/>
    <property type="evidence" value="ECO:0007669"/>
    <property type="project" value="UniProtKB-KW"/>
</dbReference>
<dbReference type="PANTHER" id="PTHR45797:SF1">
    <property type="entry name" value="HELICASE ARIP4"/>
    <property type="match status" value="1"/>
</dbReference>
<keyword evidence="7" id="KW-0539">Nucleus</keyword>
<feature type="domain" description="SNF2 N-terminal" evidence="9">
    <location>
        <begin position="229"/>
        <end position="291"/>
    </location>
</feature>
<evidence type="ECO:0000256" key="4">
    <source>
        <dbReference type="ARBA" id="ARBA00022806"/>
    </source>
</evidence>
<evidence type="ECO:0000256" key="3">
    <source>
        <dbReference type="ARBA" id="ARBA00022741"/>
    </source>
</evidence>
<dbReference type="InterPro" id="IPR038718">
    <property type="entry name" value="SNF2-like_sf"/>
</dbReference>
<feature type="non-terminal residue" evidence="10">
    <location>
        <position position="291"/>
    </location>
</feature>
<evidence type="ECO:0000256" key="7">
    <source>
        <dbReference type="ARBA" id="ARBA00023242"/>
    </source>
</evidence>
<dbReference type="GO" id="GO:0005524">
    <property type="term" value="F:ATP binding"/>
    <property type="evidence" value="ECO:0007669"/>
    <property type="project" value="UniProtKB-KW"/>
</dbReference>
<evidence type="ECO:0000313" key="10">
    <source>
        <dbReference type="EMBL" id="EJW86297.1"/>
    </source>
</evidence>
<sequence>MEENGMKAKLEVEFIKDDNPVESVIKNNSADELISLTLPTQTRSNKRKHIRTDFDEIKVSSDAVEAQRRERERLERLSKIYESEIGDFVEAQCREKLSAGEHPYVKLEPVSKYLKTSSLPDVKPSTSFIDDDVIELSSDDDSDVDCRPLDLIQPLPLRRRSSLYRVVHEDVTDELHRVERERLCKKLLTEEELESKNLMGGRLLVNPGKATDEPDVYVPFHLNDVLQPHQLGGIRFMYGNIIESAKEYEKSAGFGCILAHAMGLGKTIQIIAFTDIFVRTTNAKKILIIVP</sequence>
<dbReference type="Gene3D" id="3.40.50.10810">
    <property type="entry name" value="Tandem AAA-ATPase domain"/>
    <property type="match status" value="1"/>
</dbReference>
<keyword evidence="6" id="KW-0238">DNA-binding</keyword>
<reference evidence="11" key="1">
    <citation type="submission" date="2012-08" db="EMBL/GenBank/DDBJ databases">
        <title>The Genome Sequence of Wuchereria bancrofti.</title>
        <authorList>
            <person name="Nutman T.B."/>
            <person name="Fink D.L."/>
            <person name="Russ C."/>
            <person name="Young S."/>
            <person name="Zeng Q."/>
            <person name="Koehrsen M."/>
            <person name="Alvarado L."/>
            <person name="Berlin A."/>
            <person name="Chapman S.B."/>
            <person name="Chen Z."/>
            <person name="Freedman E."/>
            <person name="Gellesch M."/>
            <person name="Goldberg J."/>
            <person name="Griggs A."/>
            <person name="Gujja S."/>
            <person name="Heilman E.R."/>
            <person name="Heiman D."/>
            <person name="Hepburn T."/>
            <person name="Howarth C."/>
            <person name="Jen D."/>
            <person name="Larson L."/>
            <person name="Lewis B."/>
            <person name="Mehta T."/>
            <person name="Park D."/>
            <person name="Pearson M."/>
            <person name="Roberts A."/>
            <person name="Saif S."/>
            <person name="Shea T."/>
            <person name="Shenoy N."/>
            <person name="Sisk P."/>
            <person name="Stolte C."/>
            <person name="Sykes S."/>
            <person name="Walk T."/>
            <person name="White J."/>
            <person name="Yandava C."/>
            <person name="Haas B."/>
            <person name="Henn M.R."/>
            <person name="Nusbaum C."/>
            <person name="Birren B."/>
        </authorList>
    </citation>
    <scope>NUCLEOTIDE SEQUENCE [LARGE SCALE GENOMIC DNA]</scope>
    <source>
        <strain evidence="11">NA</strain>
    </source>
</reference>